<dbReference type="Proteomes" id="UP000689967">
    <property type="component" value="Unassembled WGS sequence"/>
</dbReference>
<dbReference type="RefSeq" id="WP_216876957.1">
    <property type="nucleotide sequence ID" value="NZ_JAERQM010000004.1"/>
</dbReference>
<keyword evidence="3" id="KW-1185">Reference proteome</keyword>
<dbReference type="InterPro" id="IPR017939">
    <property type="entry name" value="G-Glutamylcylcotransferase"/>
</dbReference>
<keyword evidence="1" id="KW-0456">Lyase</keyword>
<proteinExistence type="predicted"/>
<evidence type="ECO:0000313" key="2">
    <source>
        <dbReference type="EMBL" id="MBU8545152.1"/>
    </source>
</evidence>
<organism evidence="2 3">
    <name type="scientific">Falsiroseomonas oleicola</name>
    <dbReference type="NCBI Taxonomy" id="2801474"/>
    <lineage>
        <taxon>Bacteria</taxon>
        <taxon>Pseudomonadati</taxon>
        <taxon>Pseudomonadota</taxon>
        <taxon>Alphaproteobacteria</taxon>
        <taxon>Acetobacterales</taxon>
        <taxon>Roseomonadaceae</taxon>
        <taxon>Falsiroseomonas</taxon>
    </lineage>
</organism>
<comment type="caution">
    <text evidence="2">The sequence shown here is derived from an EMBL/GenBank/DDBJ whole genome shotgun (WGS) entry which is preliminary data.</text>
</comment>
<protein>
    <submittedName>
        <fullName evidence="2">Gamma-glutamylcyclotransferase</fullName>
    </submittedName>
</protein>
<sequence length="139" mass="15310">MQPPLYAAYGSNLDHARMTERCPGAAPAGALLLPGWRLVLRRFADIEPEPGALLPIGLWRITPRHLRALDRFEGTALGVYERLKLPLPDGGEAWIYVGRRLKPGPPAGWYVGHLRRGYREFGLADSPLEAALAESGFVV</sequence>
<dbReference type="InterPro" id="IPR013024">
    <property type="entry name" value="GGCT-like"/>
</dbReference>
<evidence type="ECO:0000313" key="3">
    <source>
        <dbReference type="Proteomes" id="UP000689967"/>
    </source>
</evidence>
<evidence type="ECO:0000256" key="1">
    <source>
        <dbReference type="ARBA" id="ARBA00023239"/>
    </source>
</evidence>
<dbReference type="EMBL" id="JAERQM010000004">
    <property type="protein sequence ID" value="MBU8545152.1"/>
    <property type="molecule type" value="Genomic_DNA"/>
</dbReference>
<dbReference type="CDD" id="cd06661">
    <property type="entry name" value="GGCT_like"/>
    <property type="match status" value="1"/>
</dbReference>
<dbReference type="PANTHER" id="PTHR12935:SF0">
    <property type="entry name" value="GAMMA-GLUTAMYLCYCLOTRANSFERASE"/>
    <property type="match status" value="1"/>
</dbReference>
<gene>
    <name evidence="2" type="ORF">JJQ90_15635</name>
</gene>
<dbReference type="PANTHER" id="PTHR12935">
    <property type="entry name" value="GAMMA-GLUTAMYLCYCLOTRANSFERASE"/>
    <property type="match status" value="1"/>
</dbReference>
<name>A0ABS6H8X6_9PROT</name>
<reference evidence="2 3" key="1">
    <citation type="submission" date="2021-01" db="EMBL/GenBank/DDBJ databases">
        <title>Roseomonas sp. nov, a bacterium isolated from an oil production mixture in Yumen Oilfield.</title>
        <authorList>
            <person name="Wu D."/>
        </authorList>
    </citation>
    <scope>NUCLEOTIDE SEQUENCE [LARGE SCALE GENOMIC DNA]</scope>
    <source>
        <strain evidence="2 3">ROY-5-3</strain>
    </source>
</reference>
<accession>A0ABS6H8X6</accession>
<dbReference type="Pfam" id="PF13772">
    <property type="entry name" value="AIG2_2"/>
    <property type="match status" value="1"/>
</dbReference>